<reference evidence="13" key="1">
    <citation type="journal article" date="2020" name="Stud. Mycol.">
        <title>101 Dothideomycetes genomes: a test case for predicting lifestyles and emergence of pathogens.</title>
        <authorList>
            <person name="Haridas S."/>
            <person name="Albert R."/>
            <person name="Binder M."/>
            <person name="Bloem J."/>
            <person name="Labutti K."/>
            <person name="Salamov A."/>
            <person name="Andreopoulos B."/>
            <person name="Baker S."/>
            <person name="Barry K."/>
            <person name="Bills G."/>
            <person name="Bluhm B."/>
            <person name="Cannon C."/>
            <person name="Castanera R."/>
            <person name="Culley D."/>
            <person name="Daum C."/>
            <person name="Ezra D."/>
            <person name="Gonzalez J."/>
            <person name="Henrissat B."/>
            <person name="Kuo A."/>
            <person name="Liang C."/>
            <person name="Lipzen A."/>
            <person name="Lutzoni F."/>
            <person name="Magnuson J."/>
            <person name="Mondo S."/>
            <person name="Nolan M."/>
            <person name="Ohm R."/>
            <person name="Pangilinan J."/>
            <person name="Park H.-J."/>
            <person name="Ramirez L."/>
            <person name="Alfaro M."/>
            <person name="Sun H."/>
            <person name="Tritt A."/>
            <person name="Yoshinaga Y."/>
            <person name="Zwiers L.-H."/>
            <person name="Turgeon B."/>
            <person name="Goodwin S."/>
            <person name="Spatafora J."/>
            <person name="Crous P."/>
            <person name="Grigoriev I."/>
        </authorList>
    </citation>
    <scope>NUCLEOTIDE SEQUENCE</scope>
    <source>
        <strain evidence="13">CBS 175.79</strain>
    </source>
</reference>
<keyword evidence="6 11" id="KW-0274">FAD</keyword>
<dbReference type="NCBIfam" id="TIGR00562">
    <property type="entry name" value="proto_IX_ox"/>
    <property type="match status" value="1"/>
</dbReference>
<dbReference type="GO" id="GO:0004729">
    <property type="term" value="F:oxygen-dependent protoporphyrinogen oxidase activity"/>
    <property type="evidence" value="ECO:0007669"/>
    <property type="project" value="UniProtKB-UniRule"/>
</dbReference>
<dbReference type="GO" id="GO:0005743">
    <property type="term" value="C:mitochondrial inner membrane"/>
    <property type="evidence" value="ECO:0007669"/>
    <property type="project" value="UniProtKB-SubCell"/>
</dbReference>
<dbReference type="Proteomes" id="UP000799778">
    <property type="component" value="Unassembled WGS sequence"/>
</dbReference>
<dbReference type="SUPFAM" id="SSF54373">
    <property type="entry name" value="FAD-linked reductases, C-terminal domain"/>
    <property type="match status" value="1"/>
</dbReference>
<keyword evidence="5 11" id="KW-0285">Flavoprotein</keyword>
<feature type="domain" description="Amine oxidase" evidence="12">
    <location>
        <begin position="55"/>
        <end position="527"/>
    </location>
</feature>
<evidence type="ECO:0000256" key="4">
    <source>
        <dbReference type="ARBA" id="ARBA00012867"/>
    </source>
</evidence>
<keyword evidence="14" id="KW-1185">Reference proteome</keyword>
<comment type="subcellular location">
    <subcellularLocation>
        <location evidence="11">Mitochondrion inner membrane</location>
    </subcellularLocation>
</comment>
<evidence type="ECO:0000256" key="8">
    <source>
        <dbReference type="ARBA" id="ARBA00023133"/>
    </source>
</evidence>
<evidence type="ECO:0000256" key="10">
    <source>
        <dbReference type="ARBA" id="ARBA00047554"/>
    </source>
</evidence>
<comment type="pathway">
    <text evidence="2 11">Porphyrin-containing compound metabolism; protoporphyrin-IX biosynthesis; protoporphyrin-IX from protoporphyrinogen-IX: step 1/1.</text>
</comment>
<dbReference type="AlphaFoldDB" id="A0A6A5XG53"/>
<protein>
    <recommendedName>
        <fullName evidence="4 11">Protoporphyrinogen oxidase</fullName>
        <ecNumber evidence="4 11">1.3.3.4</ecNumber>
    </recommendedName>
</protein>
<organism evidence="13 14">
    <name type="scientific">Aaosphaeria arxii CBS 175.79</name>
    <dbReference type="NCBI Taxonomy" id="1450172"/>
    <lineage>
        <taxon>Eukaryota</taxon>
        <taxon>Fungi</taxon>
        <taxon>Dikarya</taxon>
        <taxon>Ascomycota</taxon>
        <taxon>Pezizomycotina</taxon>
        <taxon>Dothideomycetes</taxon>
        <taxon>Pleosporomycetidae</taxon>
        <taxon>Pleosporales</taxon>
        <taxon>Pleosporales incertae sedis</taxon>
        <taxon>Aaosphaeria</taxon>
    </lineage>
</organism>
<comment type="function">
    <text evidence="1 11">Catalyzes the 6-electron oxidation of protoporphyrinogen-IX to form protoporphyrin-IX.</text>
</comment>
<dbReference type="GeneID" id="54281187"/>
<dbReference type="PANTHER" id="PTHR42923">
    <property type="entry name" value="PROTOPORPHYRINOGEN OXIDASE"/>
    <property type="match status" value="1"/>
</dbReference>
<evidence type="ECO:0000256" key="9">
    <source>
        <dbReference type="ARBA" id="ARBA00023244"/>
    </source>
</evidence>
<evidence type="ECO:0000313" key="14">
    <source>
        <dbReference type="Proteomes" id="UP000799778"/>
    </source>
</evidence>
<keyword evidence="9 11" id="KW-0627">Porphyrin biosynthesis</keyword>
<dbReference type="InterPro" id="IPR050464">
    <property type="entry name" value="Zeta_carotene_desat/Oxidored"/>
</dbReference>
<evidence type="ECO:0000259" key="12">
    <source>
        <dbReference type="Pfam" id="PF01593"/>
    </source>
</evidence>
<dbReference type="EC" id="1.3.3.4" evidence="4 11"/>
<keyword evidence="8 11" id="KW-0350">Heme biosynthesis</keyword>
<evidence type="ECO:0000256" key="1">
    <source>
        <dbReference type="ARBA" id="ARBA00002600"/>
    </source>
</evidence>
<name>A0A6A5XG53_9PLEO</name>
<dbReference type="UniPathway" id="UPA00251">
    <property type="reaction ID" value="UER00324"/>
</dbReference>
<keyword evidence="7 11" id="KW-0560">Oxidoreductase</keyword>
<dbReference type="EMBL" id="ML978073">
    <property type="protein sequence ID" value="KAF2011910.1"/>
    <property type="molecule type" value="Genomic_DNA"/>
</dbReference>
<dbReference type="SUPFAM" id="SSF51905">
    <property type="entry name" value="FAD/NAD(P)-binding domain"/>
    <property type="match status" value="1"/>
</dbReference>
<accession>A0A6A5XG53</accession>
<comment type="similarity">
    <text evidence="3 11">Belongs to the protoporphyrinogen/coproporphyrinogen oxidase family. Protoporphyrinogen oxidase subfamily.</text>
</comment>
<evidence type="ECO:0000256" key="2">
    <source>
        <dbReference type="ARBA" id="ARBA00005073"/>
    </source>
</evidence>
<dbReference type="Gene3D" id="3.50.50.60">
    <property type="entry name" value="FAD/NAD(P)-binding domain"/>
    <property type="match status" value="1"/>
</dbReference>
<evidence type="ECO:0000256" key="5">
    <source>
        <dbReference type="ARBA" id="ARBA00022630"/>
    </source>
</evidence>
<evidence type="ECO:0000256" key="7">
    <source>
        <dbReference type="ARBA" id="ARBA00023002"/>
    </source>
</evidence>
<proteinExistence type="inferred from homology"/>
<sequence length="568" mass="63769">MRLKRHVALFQSNLKRHVSARPLLSTQCQHRHHRRQYTQVAADQPEHIAVLGAGISGLASAHFIAKEFPKSKITVIERSDETGGWIKSRKVEVEGGDVVLEYGPRTLRPGAAALPTVEDLGLEDEILCTSKKSSSAKNRYIYYPNRLNCLPSGAEDIDILSLLKLWNSGILDGAWNIAFESWAKPRPRNLRDESVGDFLSRRVDKRIANNIVSAVFHGIYAGDIYQLSARTLLQLPWKLEGMHGSVGRGLFRVNGESDSGQMVIPWSAHAWDQYRAMKDELDLPEDLLRELSRQSTFTFKEGLQQLPRAIEQSLRQNEQVDFAMGTNVKGVEKVEGAQKIRITTEGSPESKEYDFVVSTLRDKNVTPFVNVMVVNLWFKNPKLVPVKGFGYLIPRSVPFEQNPERALGVIFDHDAITGQDSLPGTKLTVMLGGHWWDDWVGFPDNDEGAELAKSVLKRHLGITEEPDVCHVNLHKDAIAQYTVGYEDRMRDLDGTLRTRYGGRLRVVSSQFNGVGVNDCIKGAWELARGMRGSGWKGRQTGLEAYTDERPDVIQPVSQMLKIRAPTHV</sequence>
<dbReference type="PANTHER" id="PTHR42923:SF3">
    <property type="entry name" value="PROTOPORPHYRINOGEN OXIDASE"/>
    <property type="match status" value="1"/>
</dbReference>
<evidence type="ECO:0000256" key="6">
    <source>
        <dbReference type="ARBA" id="ARBA00022827"/>
    </source>
</evidence>
<evidence type="ECO:0000256" key="3">
    <source>
        <dbReference type="ARBA" id="ARBA00010551"/>
    </source>
</evidence>
<dbReference type="InterPro" id="IPR036188">
    <property type="entry name" value="FAD/NAD-bd_sf"/>
</dbReference>
<dbReference type="RefSeq" id="XP_033380249.1">
    <property type="nucleotide sequence ID" value="XM_033523790.1"/>
</dbReference>
<evidence type="ECO:0000313" key="13">
    <source>
        <dbReference type="EMBL" id="KAF2011910.1"/>
    </source>
</evidence>
<gene>
    <name evidence="13" type="ORF">BU24DRAFT_353739</name>
</gene>
<dbReference type="InterPro" id="IPR002937">
    <property type="entry name" value="Amino_oxidase"/>
</dbReference>
<dbReference type="OrthoDB" id="438553at2759"/>
<evidence type="ECO:0000256" key="11">
    <source>
        <dbReference type="RuleBase" id="RU367069"/>
    </source>
</evidence>
<comment type="cofactor">
    <cofactor evidence="11">
        <name>FAD</name>
        <dbReference type="ChEBI" id="CHEBI:57692"/>
    </cofactor>
    <text evidence="11">Binds 1 FAD per subunit.</text>
</comment>
<dbReference type="Pfam" id="PF01593">
    <property type="entry name" value="Amino_oxidase"/>
    <property type="match status" value="1"/>
</dbReference>
<dbReference type="InterPro" id="IPR004572">
    <property type="entry name" value="Protoporphyrinogen_oxidase"/>
</dbReference>
<dbReference type="GO" id="GO:0006782">
    <property type="term" value="P:protoporphyrinogen IX biosynthetic process"/>
    <property type="evidence" value="ECO:0007669"/>
    <property type="project" value="UniProtKB-UniRule"/>
</dbReference>
<comment type="catalytic activity">
    <reaction evidence="10 11">
        <text>protoporphyrinogen IX + 3 O2 = protoporphyrin IX + 3 H2O2</text>
        <dbReference type="Rhea" id="RHEA:25576"/>
        <dbReference type="ChEBI" id="CHEBI:15379"/>
        <dbReference type="ChEBI" id="CHEBI:16240"/>
        <dbReference type="ChEBI" id="CHEBI:57306"/>
        <dbReference type="ChEBI" id="CHEBI:57307"/>
        <dbReference type="EC" id="1.3.3.4"/>
    </reaction>
</comment>